<feature type="transmembrane region" description="Helical" evidence="5">
    <location>
        <begin position="146"/>
        <end position="165"/>
    </location>
</feature>
<dbReference type="Pfam" id="PF01040">
    <property type="entry name" value="UbiA"/>
    <property type="match status" value="1"/>
</dbReference>
<dbReference type="EMBL" id="BARV01000922">
    <property type="protein sequence ID" value="GAH90496.1"/>
    <property type="molecule type" value="Genomic_DNA"/>
</dbReference>
<keyword evidence="4 5" id="KW-0472">Membrane</keyword>
<dbReference type="GO" id="GO:0016765">
    <property type="term" value="F:transferase activity, transferring alkyl or aryl (other than methyl) groups"/>
    <property type="evidence" value="ECO:0007669"/>
    <property type="project" value="InterPro"/>
</dbReference>
<dbReference type="InterPro" id="IPR044878">
    <property type="entry name" value="UbiA_sf"/>
</dbReference>
<proteinExistence type="predicted"/>
<feature type="transmembrane region" description="Helical" evidence="5">
    <location>
        <begin position="272"/>
        <end position="293"/>
    </location>
</feature>
<feature type="transmembrane region" description="Helical" evidence="5">
    <location>
        <begin position="171"/>
        <end position="188"/>
    </location>
</feature>
<feature type="transmembrane region" description="Helical" evidence="5">
    <location>
        <begin position="209"/>
        <end position="230"/>
    </location>
</feature>
<evidence type="ECO:0000256" key="5">
    <source>
        <dbReference type="SAM" id="Phobius"/>
    </source>
</evidence>
<sequence>MKDKIRTHVGLGRFFALPACACAVLLGVALGGHWSWLSAMVLLAAIFEMAYSHSFNTLLDYQWTGFDKGAEEERSKGKIYTKGQQAIAAGKLVPRAVLINGLVYLAISAIFVGIVAWKVSPIIWLFWVLGALCTFWYSWGKLHYQCELALGVGFGPVACMMGMASQPNPDFLLAFLAGIPFLILWGYAAETIDQWTDAEPNWPRGLRNFGALLWKNNVSVSMFLGWLVGITFLSQLFLIAGGILAPLTALSLISFIPFSFCLLYLEKDLRVGVLWGLVGIFLHMALLLVGQIMGG</sequence>
<gene>
    <name evidence="6" type="ORF">S06H3_02963</name>
</gene>
<reference evidence="6" key="1">
    <citation type="journal article" date="2014" name="Front. Microbiol.">
        <title>High frequency of phylogenetically diverse reductive dehalogenase-homologous genes in deep subseafloor sedimentary metagenomes.</title>
        <authorList>
            <person name="Kawai M."/>
            <person name="Futagami T."/>
            <person name="Toyoda A."/>
            <person name="Takaki Y."/>
            <person name="Nishi S."/>
            <person name="Hori S."/>
            <person name="Arai W."/>
            <person name="Tsubouchi T."/>
            <person name="Morono Y."/>
            <person name="Uchiyama I."/>
            <person name="Ito T."/>
            <person name="Fujiyama A."/>
            <person name="Inagaki F."/>
            <person name="Takami H."/>
        </authorList>
    </citation>
    <scope>NUCLEOTIDE SEQUENCE</scope>
    <source>
        <strain evidence="6">Expedition CK06-06</strain>
    </source>
</reference>
<feature type="transmembrane region" description="Helical" evidence="5">
    <location>
        <begin position="12"/>
        <end position="30"/>
    </location>
</feature>
<dbReference type="GO" id="GO:0016020">
    <property type="term" value="C:membrane"/>
    <property type="evidence" value="ECO:0007669"/>
    <property type="project" value="UniProtKB-SubCell"/>
</dbReference>
<organism evidence="6">
    <name type="scientific">marine sediment metagenome</name>
    <dbReference type="NCBI Taxonomy" id="412755"/>
    <lineage>
        <taxon>unclassified sequences</taxon>
        <taxon>metagenomes</taxon>
        <taxon>ecological metagenomes</taxon>
    </lineage>
</organism>
<evidence type="ECO:0008006" key="7">
    <source>
        <dbReference type="Google" id="ProtNLM"/>
    </source>
</evidence>
<name>X1J708_9ZZZZ</name>
<evidence type="ECO:0000256" key="4">
    <source>
        <dbReference type="ARBA" id="ARBA00023136"/>
    </source>
</evidence>
<dbReference type="InterPro" id="IPR000537">
    <property type="entry name" value="UbiA_prenyltransferase"/>
</dbReference>
<comment type="caution">
    <text evidence="6">The sequence shown here is derived from an EMBL/GenBank/DDBJ whole genome shotgun (WGS) entry which is preliminary data.</text>
</comment>
<feature type="transmembrane region" description="Helical" evidence="5">
    <location>
        <begin position="122"/>
        <end position="139"/>
    </location>
</feature>
<feature type="transmembrane region" description="Helical" evidence="5">
    <location>
        <begin position="236"/>
        <end position="265"/>
    </location>
</feature>
<keyword evidence="2 5" id="KW-0812">Transmembrane</keyword>
<keyword evidence="3 5" id="KW-1133">Transmembrane helix</keyword>
<comment type="subcellular location">
    <subcellularLocation>
        <location evidence="1">Membrane</location>
        <topology evidence="1">Multi-pass membrane protein</topology>
    </subcellularLocation>
</comment>
<dbReference type="AlphaFoldDB" id="X1J708"/>
<evidence type="ECO:0000256" key="1">
    <source>
        <dbReference type="ARBA" id="ARBA00004141"/>
    </source>
</evidence>
<protein>
    <recommendedName>
        <fullName evidence="7">1,4-dihydroxy-2-naphthoate octaprenyltransferase</fullName>
    </recommendedName>
</protein>
<accession>X1J708</accession>
<evidence type="ECO:0000256" key="2">
    <source>
        <dbReference type="ARBA" id="ARBA00022692"/>
    </source>
</evidence>
<evidence type="ECO:0000256" key="3">
    <source>
        <dbReference type="ARBA" id="ARBA00022989"/>
    </source>
</evidence>
<feature type="transmembrane region" description="Helical" evidence="5">
    <location>
        <begin position="97"/>
        <end position="116"/>
    </location>
</feature>
<dbReference type="Gene3D" id="1.10.357.140">
    <property type="entry name" value="UbiA prenyltransferase"/>
    <property type="match status" value="1"/>
</dbReference>
<evidence type="ECO:0000313" key="6">
    <source>
        <dbReference type="EMBL" id="GAH90496.1"/>
    </source>
</evidence>
<feature type="transmembrane region" description="Helical" evidence="5">
    <location>
        <begin position="36"/>
        <end position="59"/>
    </location>
</feature>